<reference evidence="2 3" key="1">
    <citation type="journal article" date="2013" name="BMC Genomics">
        <title>Genomics-driven discovery of the pneumocandin biosynthetic gene cluster in the fungus Glarea lozoyensis.</title>
        <authorList>
            <person name="Chen L."/>
            <person name="Yue Q."/>
            <person name="Zhang X."/>
            <person name="Xiang M."/>
            <person name="Wang C."/>
            <person name="Li S."/>
            <person name="Che Y."/>
            <person name="Ortiz-Lopez F.J."/>
            <person name="Bills G.F."/>
            <person name="Liu X."/>
            <person name="An Z."/>
        </authorList>
    </citation>
    <scope>NUCLEOTIDE SEQUENCE [LARGE SCALE GENOMIC DNA]</scope>
    <source>
        <strain evidence="3">ATCC 20868 / MF5171</strain>
    </source>
</reference>
<organism evidence="2 3">
    <name type="scientific">Glarea lozoyensis (strain ATCC 20868 / MF5171)</name>
    <dbReference type="NCBI Taxonomy" id="1116229"/>
    <lineage>
        <taxon>Eukaryota</taxon>
        <taxon>Fungi</taxon>
        <taxon>Dikarya</taxon>
        <taxon>Ascomycota</taxon>
        <taxon>Pezizomycotina</taxon>
        <taxon>Leotiomycetes</taxon>
        <taxon>Helotiales</taxon>
        <taxon>Helotiaceae</taxon>
        <taxon>Glarea</taxon>
    </lineage>
</organism>
<dbReference type="GeneID" id="19469716"/>
<evidence type="ECO:0000313" key="2">
    <source>
        <dbReference type="EMBL" id="EPE34975.1"/>
    </source>
</evidence>
<accession>S3DB54</accession>
<dbReference type="RefSeq" id="XP_008077962.1">
    <property type="nucleotide sequence ID" value="XM_008079771.1"/>
</dbReference>
<dbReference type="HOGENOM" id="CLU_1133667_0_0_1"/>
<dbReference type="EMBL" id="KE145355">
    <property type="protein sequence ID" value="EPE34975.1"/>
    <property type="molecule type" value="Genomic_DNA"/>
</dbReference>
<evidence type="ECO:0000256" key="1">
    <source>
        <dbReference type="SAM" id="MobiDB-lite"/>
    </source>
</evidence>
<name>S3DB54_GLAL2</name>
<gene>
    <name evidence="2" type="ORF">GLAREA_10670</name>
</gene>
<dbReference type="Proteomes" id="UP000016922">
    <property type="component" value="Unassembled WGS sequence"/>
</dbReference>
<feature type="region of interest" description="Disordered" evidence="1">
    <location>
        <begin position="171"/>
        <end position="197"/>
    </location>
</feature>
<evidence type="ECO:0000313" key="3">
    <source>
        <dbReference type="Proteomes" id="UP000016922"/>
    </source>
</evidence>
<proteinExistence type="predicted"/>
<keyword evidence="3" id="KW-1185">Reference proteome</keyword>
<dbReference type="KEGG" id="glz:GLAREA_10670"/>
<feature type="compositionally biased region" description="Polar residues" evidence="1">
    <location>
        <begin position="175"/>
        <end position="193"/>
    </location>
</feature>
<protein>
    <submittedName>
        <fullName evidence="2">Uncharacterized protein</fullName>
    </submittedName>
</protein>
<sequence>MASSSCPPIQSFVNDKSFDVCAFPNLKTNTPVKMALSTCCTAANTFESEDGCFVYCGVETASDAVYLSNCLVDKLGISIFLNEGYLQDPQIFNGTATTTRTGKPTGKIATTWPWPSEAVTATLSEQGRGAVTTVTFDSSYWSEASSAYISVLSEYDNSDFEASTTGSIPILTGTGPVNTGVSSTGTPNTAAPQSTATSALTGSFASTGTSAAAPSSTASGATMSKSRASFGALAVVGLLFLVALV</sequence>
<dbReference type="AlphaFoldDB" id="S3DB54"/>